<dbReference type="EMBL" id="VIVK01000001">
    <property type="protein sequence ID" value="TWD80219.1"/>
    <property type="molecule type" value="Genomic_DNA"/>
</dbReference>
<sequence>MRSPVVGGLTTALLALSLTSCSGDRPICYAVDTLKSSVQAIQQIDFGSPSARTELKDGLNAVEDDLAQVKTDAEAEYPFQIEAVERTYGTLQTALSTAIAGPTAATLAAVVAGYRDFIAAVDTMLTTVKADC</sequence>
<keyword evidence="2" id="KW-1185">Reference proteome</keyword>
<organism evidence="1 2">
    <name type="scientific">Kribbella amoyensis</name>
    <dbReference type="NCBI Taxonomy" id="996641"/>
    <lineage>
        <taxon>Bacteria</taxon>
        <taxon>Bacillati</taxon>
        <taxon>Actinomycetota</taxon>
        <taxon>Actinomycetes</taxon>
        <taxon>Propionibacteriales</taxon>
        <taxon>Kribbellaceae</taxon>
        <taxon>Kribbella</taxon>
    </lineage>
</organism>
<protein>
    <submittedName>
        <fullName evidence="1">Uncharacterized protein</fullName>
    </submittedName>
</protein>
<dbReference type="Proteomes" id="UP000318380">
    <property type="component" value="Unassembled WGS sequence"/>
</dbReference>
<dbReference type="PROSITE" id="PS51257">
    <property type="entry name" value="PROKAR_LIPOPROTEIN"/>
    <property type="match status" value="1"/>
</dbReference>
<evidence type="ECO:0000313" key="2">
    <source>
        <dbReference type="Proteomes" id="UP000318380"/>
    </source>
</evidence>
<reference evidence="1 2" key="1">
    <citation type="submission" date="2019-06" db="EMBL/GenBank/DDBJ databases">
        <title>Sequencing the genomes of 1000 actinobacteria strains.</title>
        <authorList>
            <person name="Klenk H.-P."/>
        </authorList>
    </citation>
    <scope>NUCLEOTIDE SEQUENCE [LARGE SCALE GENOMIC DNA]</scope>
    <source>
        <strain evidence="1 2">DSM 24683</strain>
    </source>
</reference>
<name>A0A561BMY5_9ACTN</name>
<proteinExistence type="predicted"/>
<gene>
    <name evidence="1" type="ORF">FB561_1292</name>
</gene>
<accession>A0A561BMY5</accession>
<comment type="caution">
    <text evidence="1">The sequence shown here is derived from an EMBL/GenBank/DDBJ whole genome shotgun (WGS) entry which is preliminary data.</text>
</comment>
<evidence type="ECO:0000313" key="1">
    <source>
        <dbReference type="EMBL" id="TWD80219.1"/>
    </source>
</evidence>
<dbReference type="AlphaFoldDB" id="A0A561BMY5"/>